<dbReference type="SUPFAM" id="SSF55874">
    <property type="entry name" value="ATPase domain of HSP90 chaperone/DNA topoisomerase II/histidine kinase"/>
    <property type="match status" value="1"/>
</dbReference>
<keyword evidence="5" id="KW-0597">Phosphoprotein</keyword>
<dbReference type="Proteomes" id="UP000609323">
    <property type="component" value="Unassembled WGS sequence"/>
</dbReference>
<evidence type="ECO:0000256" key="9">
    <source>
        <dbReference type="ARBA" id="ARBA00022777"/>
    </source>
</evidence>
<keyword evidence="9 17" id="KW-0418">Kinase</keyword>
<dbReference type="Pfam" id="PF00672">
    <property type="entry name" value="HAMP"/>
    <property type="match status" value="1"/>
</dbReference>
<evidence type="ECO:0000256" key="5">
    <source>
        <dbReference type="ARBA" id="ARBA00022553"/>
    </source>
</evidence>
<name>A0ABQ1GKJ7_9BACL</name>
<dbReference type="PRINTS" id="PR00344">
    <property type="entry name" value="BCTRLSENSOR"/>
</dbReference>
<dbReference type="GO" id="GO:0016301">
    <property type="term" value="F:kinase activity"/>
    <property type="evidence" value="ECO:0007669"/>
    <property type="project" value="UniProtKB-KW"/>
</dbReference>
<dbReference type="InterPro" id="IPR036890">
    <property type="entry name" value="HATPase_C_sf"/>
</dbReference>
<dbReference type="CDD" id="cd00075">
    <property type="entry name" value="HATPase"/>
    <property type="match status" value="1"/>
</dbReference>
<protein>
    <recommendedName>
        <fullName evidence="3">histidine kinase</fullName>
        <ecNumber evidence="3">2.7.13.3</ecNumber>
    </recommendedName>
</protein>
<dbReference type="InterPro" id="IPR003660">
    <property type="entry name" value="HAMP_dom"/>
</dbReference>
<evidence type="ECO:0000259" key="16">
    <source>
        <dbReference type="PROSITE" id="PS50885"/>
    </source>
</evidence>
<keyword evidence="11 14" id="KW-1133">Transmembrane helix</keyword>
<dbReference type="SUPFAM" id="SSF158472">
    <property type="entry name" value="HAMP domain-like"/>
    <property type="match status" value="1"/>
</dbReference>
<evidence type="ECO:0000256" key="11">
    <source>
        <dbReference type="ARBA" id="ARBA00022989"/>
    </source>
</evidence>
<evidence type="ECO:0000256" key="3">
    <source>
        <dbReference type="ARBA" id="ARBA00012438"/>
    </source>
</evidence>
<gene>
    <name evidence="17" type="ORF">GCM10010917_33460</name>
</gene>
<keyword evidence="7 14" id="KW-0812">Transmembrane</keyword>
<keyword evidence="13 14" id="KW-0472">Membrane</keyword>
<evidence type="ECO:0000256" key="4">
    <source>
        <dbReference type="ARBA" id="ARBA00022475"/>
    </source>
</evidence>
<dbReference type="SMART" id="SM00387">
    <property type="entry name" value="HATPase_c"/>
    <property type="match status" value="1"/>
</dbReference>
<evidence type="ECO:0000256" key="2">
    <source>
        <dbReference type="ARBA" id="ARBA00004651"/>
    </source>
</evidence>
<dbReference type="CDD" id="cd00082">
    <property type="entry name" value="HisKA"/>
    <property type="match status" value="1"/>
</dbReference>
<comment type="caution">
    <text evidence="17">The sequence shown here is derived from an EMBL/GenBank/DDBJ whole genome shotgun (WGS) entry which is preliminary data.</text>
</comment>
<keyword evidence="10" id="KW-0067">ATP-binding</keyword>
<feature type="domain" description="HAMP" evidence="16">
    <location>
        <begin position="229"/>
        <end position="282"/>
    </location>
</feature>
<reference evidence="18" key="1">
    <citation type="journal article" date="2019" name="Int. J. Syst. Evol. Microbiol.">
        <title>The Global Catalogue of Microorganisms (GCM) 10K type strain sequencing project: providing services to taxonomists for standard genome sequencing and annotation.</title>
        <authorList>
            <consortium name="The Broad Institute Genomics Platform"/>
            <consortium name="The Broad Institute Genome Sequencing Center for Infectious Disease"/>
            <person name="Wu L."/>
            <person name="Ma J."/>
        </authorList>
    </citation>
    <scope>NUCLEOTIDE SEQUENCE [LARGE SCALE GENOMIC DNA]</scope>
    <source>
        <strain evidence="18">CGMCC 1.15044</strain>
    </source>
</reference>
<dbReference type="InterPro" id="IPR003594">
    <property type="entry name" value="HATPase_dom"/>
</dbReference>
<dbReference type="SMART" id="SM00388">
    <property type="entry name" value="HisKA"/>
    <property type="match status" value="1"/>
</dbReference>
<evidence type="ECO:0000256" key="10">
    <source>
        <dbReference type="ARBA" id="ARBA00022840"/>
    </source>
</evidence>
<dbReference type="Pfam" id="PF02518">
    <property type="entry name" value="HATPase_c"/>
    <property type="match status" value="1"/>
</dbReference>
<dbReference type="InterPro" id="IPR036097">
    <property type="entry name" value="HisK_dim/P_sf"/>
</dbReference>
<dbReference type="PANTHER" id="PTHR45436">
    <property type="entry name" value="SENSOR HISTIDINE KINASE YKOH"/>
    <property type="match status" value="1"/>
</dbReference>
<keyword evidence="6" id="KW-0808">Transferase</keyword>
<dbReference type="Gene3D" id="3.30.565.10">
    <property type="entry name" value="Histidine kinase-like ATPase, C-terminal domain"/>
    <property type="match status" value="1"/>
</dbReference>
<keyword evidence="8" id="KW-0547">Nucleotide-binding</keyword>
<keyword evidence="12" id="KW-0902">Two-component regulatory system</keyword>
<dbReference type="PANTHER" id="PTHR45436:SF5">
    <property type="entry name" value="SENSOR HISTIDINE KINASE TRCS"/>
    <property type="match status" value="1"/>
</dbReference>
<dbReference type="Gene3D" id="1.10.287.130">
    <property type="match status" value="1"/>
</dbReference>
<feature type="domain" description="Histidine kinase" evidence="15">
    <location>
        <begin position="297"/>
        <end position="512"/>
    </location>
</feature>
<keyword evidence="18" id="KW-1185">Reference proteome</keyword>
<evidence type="ECO:0000313" key="17">
    <source>
        <dbReference type="EMBL" id="GGA45454.1"/>
    </source>
</evidence>
<dbReference type="InterPro" id="IPR003661">
    <property type="entry name" value="HisK_dim/P_dom"/>
</dbReference>
<dbReference type="Pfam" id="PF00512">
    <property type="entry name" value="HisKA"/>
    <property type="match status" value="1"/>
</dbReference>
<evidence type="ECO:0000256" key="14">
    <source>
        <dbReference type="SAM" id="Phobius"/>
    </source>
</evidence>
<evidence type="ECO:0000256" key="13">
    <source>
        <dbReference type="ARBA" id="ARBA00023136"/>
    </source>
</evidence>
<evidence type="ECO:0000256" key="8">
    <source>
        <dbReference type="ARBA" id="ARBA00022741"/>
    </source>
</evidence>
<dbReference type="InterPro" id="IPR050428">
    <property type="entry name" value="TCS_sensor_his_kinase"/>
</dbReference>
<dbReference type="RefSeq" id="WP_094092674.1">
    <property type="nucleotide sequence ID" value="NZ_BMHF01000013.1"/>
</dbReference>
<dbReference type="PROSITE" id="PS50885">
    <property type="entry name" value="HAMP"/>
    <property type="match status" value="1"/>
</dbReference>
<sequence length="517" mass="57571">MKLPDWIWLRRILFPRSLRTQLLARSLFILATLLLLIGGVQYFVMKNFLYNSRAETMENQLRSMPVDLLVKREQLKQPPNQSRNYRPILFTPTDTSLGYIQEDGSYVSLTQSTETGYPVLSASEYESILQQWKSREKIKYRIVKDSEGNDQLVVFRPADSPNLPGREGFGSPSPAGSGSEYGERITGLVQMGTETGPLVDVAMRQLVIFLVLSLLAMAGGLLLYMPLIRRTLVPLNQIIQAVAATDAGNLKQRVPEQLGQEEIDRLSSSFNGMLERLELSFEAEREAKEQMRRFTADASHELRTPLTSIHGFLEVLLRSSSIRPEQLNSALNSMHGESIRMKKLIEDLLMLAKLDRAPELTLTRTSLDGLVLEMEPHLRILSGQRMVSFTLAAGISGQVDKDKLKQVVLNLFQNAVQHTDPESGSIHVGLHSTGQEAVLSVSDNGPGIDREHLPHVFERFYRSDVSRARKHGGAGLGLAISLSMIEAHGGTIKVQTRIGEGTTFYVQLPLKASGNPS</sequence>
<feature type="transmembrane region" description="Helical" evidence="14">
    <location>
        <begin position="206"/>
        <end position="227"/>
    </location>
</feature>
<dbReference type="EC" id="2.7.13.3" evidence="3"/>
<evidence type="ECO:0000259" key="15">
    <source>
        <dbReference type="PROSITE" id="PS50109"/>
    </source>
</evidence>
<dbReference type="InterPro" id="IPR004358">
    <property type="entry name" value="Sig_transdc_His_kin-like_C"/>
</dbReference>
<proteinExistence type="predicted"/>
<feature type="transmembrane region" description="Helical" evidence="14">
    <location>
        <begin position="22"/>
        <end position="44"/>
    </location>
</feature>
<evidence type="ECO:0000256" key="1">
    <source>
        <dbReference type="ARBA" id="ARBA00000085"/>
    </source>
</evidence>
<organism evidence="17 18">
    <name type="scientific">Paenibacillus physcomitrellae</name>
    <dbReference type="NCBI Taxonomy" id="1619311"/>
    <lineage>
        <taxon>Bacteria</taxon>
        <taxon>Bacillati</taxon>
        <taxon>Bacillota</taxon>
        <taxon>Bacilli</taxon>
        <taxon>Bacillales</taxon>
        <taxon>Paenibacillaceae</taxon>
        <taxon>Paenibacillus</taxon>
    </lineage>
</organism>
<dbReference type="SUPFAM" id="SSF47384">
    <property type="entry name" value="Homodimeric domain of signal transducing histidine kinase"/>
    <property type="match status" value="1"/>
</dbReference>
<dbReference type="InterPro" id="IPR005467">
    <property type="entry name" value="His_kinase_dom"/>
</dbReference>
<evidence type="ECO:0000256" key="6">
    <source>
        <dbReference type="ARBA" id="ARBA00022679"/>
    </source>
</evidence>
<dbReference type="SMART" id="SM00304">
    <property type="entry name" value="HAMP"/>
    <property type="match status" value="1"/>
</dbReference>
<dbReference type="CDD" id="cd06225">
    <property type="entry name" value="HAMP"/>
    <property type="match status" value="1"/>
</dbReference>
<comment type="subcellular location">
    <subcellularLocation>
        <location evidence="2">Cell membrane</location>
        <topology evidence="2">Multi-pass membrane protein</topology>
    </subcellularLocation>
</comment>
<dbReference type="Gene3D" id="6.10.340.10">
    <property type="match status" value="1"/>
</dbReference>
<dbReference type="EMBL" id="BMHF01000013">
    <property type="protein sequence ID" value="GGA45454.1"/>
    <property type="molecule type" value="Genomic_DNA"/>
</dbReference>
<dbReference type="PROSITE" id="PS50109">
    <property type="entry name" value="HIS_KIN"/>
    <property type="match status" value="1"/>
</dbReference>
<evidence type="ECO:0000313" key="18">
    <source>
        <dbReference type="Proteomes" id="UP000609323"/>
    </source>
</evidence>
<accession>A0ABQ1GKJ7</accession>
<comment type="catalytic activity">
    <reaction evidence="1">
        <text>ATP + protein L-histidine = ADP + protein N-phospho-L-histidine.</text>
        <dbReference type="EC" id="2.7.13.3"/>
    </reaction>
</comment>
<keyword evidence="4" id="KW-1003">Cell membrane</keyword>
<evidence type="ECO:0000256" key="12">
    <source>
        <dbReference type="ARBA" id="ARBA00023012"/>
    </source>
</evidence>
<evidence type="ECO:0000256" key="7">
    <source>
        <dbReference type="ARBA" id="ARBA00022692"/>
    </source>
</evidence>